<sequence length="284" mass="32281">MDPLASSLLDLVYELRDAAVPLTVGGGYGLYLKRRHIEQLGLRTLLDRLPETRSTNDLDLFLRAEVLADVGRTEQLAAAIARLGYEPVPEARYLQWRRQVEIGPVMQEVKIDLLVGPLGQYREALRVKSPRARPKGDVKLHAHCVEEAIGLERRPIGIRLEGCRIGGEAYSGEVFVPQAFPYLMMKLCAFRDRKDDPRKDAGRHHALDLYNIVGMMTEEEYEAALDLGRRHREDPRIADVRGVVGEHFSDPTALGILRLREHPLWRPEFQLDEFVAVLSEVFEI</sequence>
<protein>
    <recommendedName>
        <fullName evidence="3">Nucleotidyl transferase AbiEii/AbiGii toxin family protein</fullName>
    </recommendedName>
</protein>
<reference evidence="1 2" key="1">
    <citation type="submission" date="2018-12" db="EMBL/GenBank/DDBJ databases">
        <authorList>
            <person name="Toschakov S.V."/>
        </authorList>
    </citation>
    <scope>NUCLEOTIDE SEQUENCE [LARGE SCALE GENOMIC DNA]</scope>
    <source>
        <strain evidence="1 2">GM2012</strain>
    </source>
</reference>
<dbReference type="RefSeq" id="WP_126728063.1">
    <property type="nucleotide sequence ID" value="NZ_RYZH01000081.1"/>
</dbReference>
<proteinExistence type="predicted"/>
<dbReference type="EMBL" id="RYZH01000081">
    <property type="protein sequence ID" value="RUL81900.1"/>
    <property type="molecule type" value="Genomic_DNA"/>
</dbReference>
<evidence type="ECO:0000313" key="1">
    <source>
        <dbReference type="EMBL" id="RUL81900.1"/>
    </source>
</evidence>
<keyword evidence="2" id="KW-1185">Reference proteome</keyword>
<dbReference type="OrthoDB" id="278448at2"/>
<dbReference type="Proteomes" id="UP000280296">
    <property type="component" value="Unassembled WGS sequence"/>
</dbReference>
<evidence type="ECO:0008006" key="3">
    <source>
        <dbReference type="Google" id="ProtNLM"/>
    </source>
</evidence>
<evidence type="ECO:0000313" key="2">
    <source>
        <dbReference type="Proteomes" id="UP000280296"/>
    </source>
</evidence>
<organism evidence="1 2">
    <name type="scientific">Tautonia sociabilis</name>
    <dbReference type="NCBI Taxonomy" id="2080755"/>
    <lineage>
        <taxon>Bacteria</taxon>
        <taxon>Pseudomonadati</taxon>
        <taxon>Planctomycetota</taxon>
        <taxon>Planctomycetia</taxon>
        <taxon>Isosphaerales</taxon>
        <taxon>Isosphaeraceae</taxon>
        <taxon>Tautonia</taxon>
    </lineage>
</organism>
<dbReference type="AlphaFoldDB" id="A0A432MCM2"/>
<reference evidence="1 2" key="2">
    <citation type="submission" date="2019-01" db="EMBL/GenBank/DDBJ databases">
        <title>Tautonia sociabilis, a novel thermotolerant planctomycete of Isosphaeraceae family, isolated from a 4000 m deep subterranean habitat.</title>
        <authorList>
            <person name="Kovaleva O.L."/>
            <person name="Elcheninov A.G."/>
            <person name="Van Heerden E."/>
            <person name="Toshchakov S.V."/>
            <person name="Novikov A."/>
            <person name="Bonch-Osmolovskaya E.A."/>
            <person name="Kublanov I.V."/>
        </authorList>
    </citation>
    <scope>NUCLEOTIDE SEQUENCE [LARGE SCALE GENOMIC DNA]</scope>
    <source>
        <strain evidence="1 2">GM2012</strain>
    </source>
</reference>
<accession>A0A432MCM2</accession>
<comment type="caution">
    <text evidence="1">The sequence shown here is derived from an EMBL/GenBank/DDBJ whole genome shotgun (WGS) entry which is preliminary data.</text>
</comment>
<name>A0A432MCM2_9BACT</name>
<gene>
    <name evidence="1" type="ORF">TsocGM_24335</name>
</gene>